<dbReference type="Proteomes" id="UP001221142">
    <property type="component" value="Unassembled WGS sequence"/>
</dbReference>
<dbReference type="EMBL" id="JARKIF010000010">
    <property type="protein sequence ID" value="KAJ7628469.1"/>
    <property type="molecule type" value="Genomic_DNA"/>
</dbReference>
<comment type="caution">
    <text evidence="1">The sequence shown here is derived from an EMBL/GenBank/DDBJ whole genome shotgun (WGS) entry which is preliminary data.</text>
</comment>
<protein>
    <recommendedName>
        <fullName evidence="3">F-box domain-containing protein</fullName>
    </recommendedName>
</protein>
<accession>A0AAD7BR52</accession>
<dbReference type="AlphaFoldDB" id="A0AAD7BR52"/>
<dbReference type="InterPro" id="IPR032675">
    <property type="entry name" value="LRR_dom_sf"/>
</dbReference>
<dbReference type="SUPFAM" id="SSF52047">
    <property type="entry name" value="RNI-like"/>
    <property type="match status" value="1"/>
</dbReference>
<proteinExistence type="predicted"/>
<evidence type="ECO:0000313" key="2">
    <source>
        <dbReference type="Proteomes" id="UP001221142"/>
    </source>
</evidence>
<sequence>MERATSNHTPPILRLPNELIAEIAAAGLNEAARHHQVESPIPLSHVCQHFRRAILGTSALWTKITLDVYRNGSVNISRLYLERSATRELRVSLKAVFGDAEASSLLHLIPHIKRISWLSIAYLSPEALSGMLAPFEGVALPRLQHIEFDNYGDLDDRSTNLFSLDCPGISSLILSSCLHSGLPPHWLNNLTCLELKEGSSLVDEDEWDIFLDIQTQAPCLTHLHFDFNWSYGMDNRRISSKSLTHMHLLFPDESHEGVLDGLASCDTPALIHLTLHESHGDQISLLFNAPNHPETAQLVFPALSTLVFISVERYGCNKDPTDTENFEAIAAPPLLIFPSLSSLTLIGQCFTARILSETLGPESAPWPLLRTVTVRPLEGDVDEVYAALQEVVQWKRKRQEPLPAFRLSQNLFARGYWQEAGVDVELPDDREVLDLLALPAKH</sequence>
<dbReference type="Gene3D" id="3.80.10.10">
    <property type="entry name" value="Ribonuclease Inhibitor"/>
    <property type="match status" value="1"/>
</dbReference>
<gene>
    <name evidence="1" type="ORF">FB45DRAFT_1059230</name>
</gene>
<evidence type="ECO:0008006" key="3">
    <source>
        <dbReference type="Google" id="ProtNLM"/>
    </source>
</evidence>
<name>A0AAD7BR52_9AGAR</name>
<organism evidence="1 2">
    <name type="scientific">Roridomyces roridus</name>
    <dbReference type="NCBI Taxonomy" id="1738132"/>
    <lineage>
        <taxon>Eukaryota</taxon>
        <taxon>Fungi</taxon>
        <taxon>Dikarya</taxon>
        <taxon>Basidiomycota</taxon>
        <taxon>Agaricomycotina</taxon>
        <taxon>Agaricomycetes</taxon>
        <taxon>Agaricomycetidae</taxon>
        <taxon>Agaricales</taxon>
        <taxon>Marasmiineae</taxon>
        <taxon>Mycenaceae</taxon>
        <taxon>Roridomyces</taxon>
    </lineage>
</organism>
<reference evidence="1" key="1">
    <citation type="submission" date="2023-03" db="EMBL/GenBank/DDBJ databases">
        <title>Massive genome expansion in bonnet fungi (Mycena s.s.) driven by repeated elements and novel gene families across ecological guilds.</title>
        <authorList>
            <consortium name="Lawrence Berkeley National Laboratory"/>
            <person name="Harder C.B."/>
            <person name="Miyauchi S."/>
            <person name="Viragh M."/>
            <person name="Kuo A."/>
            <person name="Thoen E."/>
            <person name="Andreopoulos B."/>
            <person name="Lu D."/>
            <person name="Skrede I."/>
            <person name="Drula E."/>
            <person name="Henrissat B."/>
            <person name="Morin E."/>
            <person name="Kohler A."/>
            <person name="Barry K."/>
            <person name="LaButti K."/>
            <person name="Morin E."/>
            <person name="Salamov A."/>
            <person name="Lipzen A."/>
            <person name="Mereny Z."/>
            <person name="Hegedus B."/>
            <person name="Baldrian P."/>
            <person name="Stursova M."/>
            <person name="Weitz H."/>
            <person name="Taylor A."/>
            <person name="Grigoriev I.V."/>
            <person name="Nagy L.G."/>
            <person name="Martin F."/>
            <person name="Kauserud H."/>
        </authorList>
    </citation>
    <scope>NUCLEOTIDE SEQUENCE</scope>
    <source>
        <strain evidence="1">9284</strain>
    </source>
</reference>
<keyword evidence="2" id="KW-1185">Reference proteome</keyword>
<evidence type="ECO:0000313" key="1">
    <source>
        <dbReference type="EMBL" id="KAJ7628469.1"/>
    </source>
</evidence>